<sequence length="251" mass="27193">MTSRIDALLTSTAALRDHELGCDASDEGAQVLLKAIIAEPPVAPSTGRPRSRRRRAIVAGGLALATVPLLGFSYLHVESEYVDRLPTENALVHGKAGRDEYWLVPSFHKDTCQRPESGVELVSKRRNILGAEWDTAGVGQRRSGCPAGEVTFDRAGEADLLATRLGNRNDPERAWAVIGAFHPDVRTVRVITSGKPRSASTLPRADNPNGPRYIALTLPASTTFASLTYLDERGRQIPGGTRQLILRTPPD</sequence>
<reference evidence="2 3" key="1">
    <citation type="submission" date="2019-09" db="EMBL/GenBank/DDBJ databases">
        <title>Actinomadura physcomitrii sp. nov., a novel actinomycete isolated from moss [Physcomitrium sphaericum (Ludw) Fuernr].</title>
        <authorList>
            <person name="Zhuang X."/>
            <person name="Liu C."/>
        </authorList>
    </citation>
    <scope>NUCLEOTIDE SEQUENCE [LARGE SCALE GENOMIC DNA]</scope>
    <source>
        <strain evidence="2 3">HMC1</strain>
    </source>
</reference>
<keyword evidence="1" id="KW-0812">Transmembrane</keyword>
<dbReference type="Proteomes" id="UP000468735">
    <property type="component" value="Unassembled WGS sequence"/>
</dbReference>
<keyword evidence="3" id="KW-1185">Reference proteome</keyword>
<gene>
    <name evidence="2" type="ORF">F8566_12935</name>
</gene>
<evidence type="ECO:0000256" key="1">
    <source>
        <dbReference type="SAM" id="Phobius"/>
    </source>
</evidence>
<dbReference type="EMBL" id="WBMT01000005">
    <property type="protein sequence ID" value="KAB2349655.1"/>
    <property type="molecule type" value="Genomic_DNA"/>
</dbReference>
<feature type="transmembrane region" description="Helical" evidence="1">
    <location>
        <begin position="56"/>
        <end position="77"/>
    </location>
</feature>
<proteinExistence type="predicted"/>
<dbReference type="OrthoDB" id="3780043at2"/>
<evidence type="ECO:0000313" key="3">
    <source>
        <dbReference type="Proteomes" id="UP000468735"/>
    </source>
</evidence>
<dbReference type="AlphaFoldDB" id="A0A6H9Z775"/>
<evidence type="ECO:0000313" key="2">
    <source>
        <dbReference type="EMBL" id="KAB2349655.1"/>
    </source>
</evidence>
<organism evidence="2 3">
    <name type="scientific">Actinomadura rudentiformis</name>
    <dbReference type="NCBI Taxonomy" id="359158"/>
    <lineage>
        <taxon>Bacteria</taxon>
        <taxon>Bacillati</taxon>
        <taxon>Actinomycetota</taxon>
        <taxon>Actinomycetes</taxon>
        <taxon>Streptosporangiales</taxon>
        <taxon>Thermomonosporaceae</taxon>
        <taxon>Actinomadura</taxon>
    </lineage>
</organism>
<name>A0A6H9Z775_9ACTN</name>
<keyword evidence="1" id="KW-0472">Membrane</keyword>
<keyword evidence="1" id="KW-1133">Transmembrane helix</keyword>
<dbReference type="RefSeq" id="WP_151560424.1">
    <property type="nucleotide sequence ID" value="NZ_WBMT01000005.1"/>
</dbReference>
<accession>A0A6H9Z775</accession>
<comment type="caution">
    <text evidence="2">The sequence shown here is derived from an EMBL/GenBank/DDBJ whole genome shotgun (WGS) entry which is preliminary data.</text>
</comment>
<protein>
    <submittedName>
        <fullName evidence="2">Uncharacterized protein</fullName>
    </submittedName>
</protein>